<evidence type="ECO:0000313" key="1">
    <source>
        <dbReference type="EMBL" id="KAJ1182032.1"/>
    </source>
</evidence>
<dbReference type="AlphaFoldDB" id="A0AAV7TZ88"/>
<dbReference type="Proteomes" id="UP001066276">
    <property type="component" value="Chromosome 3_2"/>
</dbReference>
<proteinExistence type="predicted"/>
<comment type="caution">
    <text evidence="1">The sequence shown here is derived from an EMBL/GenBank/DDBJ whole genome shotgun (WGS) entry which is preliminary data.</text>
</comment>
<evidence type="ECO:0000313" key="2">
    <source>
        <dbReference type="Proteomes" id="UP001066276"/>
    </source>
</evidence>
<organism evidence="1 2">
    <name type="scientific">Pleurodeles waltl</name>
    <name type="common">Iberian ribbed newt</name>
    <dbReference type="NCBI Taxonomy" id="8319"/>
    <lineage>
        <taxon>Eukaryota</taxon>
        <taxon>Metazoa</taxon>
        <taxon>Chordata</taxon>
        <taxon>Craniata</taxon>
        <taxon>Vertebrata</taxon>
        <taxon>Euteleostomi</taxon>
        <taxon>Amphibia</taxon>
        <taxon>Batrachia</taxon>
        <taxon>Caudata</taxon>
        <taxon>Salamandroidea</taxon>
        <taxon>Salamandridae</taxon>
        <taxon>Pleurodelinae</taxon>
        <taxon>Pleurodeles</taxon>
    </lineage>
</organism>
<dbReference type="EMBL" id="JANPWB010000006">
    <property type="protein sequence ID" value="KAJ1182032.1"/>
    <property type="molecule type" value="Genomic_DNA"/>
</dbReference>
<protein>
    <submittedName>
        <fullName evidence="1">Uncharacterized protein</fullName>
    </submittedName>
</protein>
<gene>
    <name evidence="1" type="ORF">NDU88_007229</name>
</gene>
<keyword evidence="2" id="KW-1185">Reference proteome</keyword>
<sequence>MIPSPHNYNVTFLQCETSALKYGKGGKGDVEVDDLAAEIQELLVSIRGEHGLRLNCCHSLLQYSHSRLEARDIQTH</sequence>
<reference evidence="1" key="1">
    <citation type="journal article" date="2022" name="bioRxiv">
        <title>Sequencing and chromosome-scale assembly of the giantPleurodeles waltlgenome.</title>
        <authorList>
            <person name="Brown T."/>
            <person name="Elewa A."/>
            <person name="Iarovenko S."/>
            <person name="Subramanian E."/>
            <person name="Araus A.J."/>
            <person name="Petzold A."/>
            <person name="Susuki M."/>
            <person name="Suzuki K.-i.T."/>
            <person name="Hayashi T."/>
            <person name="Toyoda A."/>
            <person name="Oliveira C."/>
            <person name="Osipova E."/>
            <person name="Leigh N.D."/>
            <person name="Simon A."/>
            <person name="Yun M.H."/>
        </authorList>
    </citation>
    <scope>NUCLEOTIDE SEQUENCE</scope>
    <source>
        <strain evidence="1">20211129_DDA</strain>
        <tissue evidence="1">Liver</tissue>
    </source>
</reference>
<name>A0AAV7TZ88_PLEWA</name>
<accession>A0AAV7TZ88</accession>